<sequence>MKVGGVCGIFMFLFVSISRAGKYSEDVNKPLTESKKPFRMNKVNMIWNKAQKRLSRPRLADLYADLTIQDKVERELKKLKAEDRDKDGMKEAEVRQRLLEIINRYGLQDVISVPPSPTFSNEIPQEFHDKKLQKMWKKAELSGFTDEELKQLKEEFWHQQNKLDEYNSLKEEGFKFDDLMDNSLDPYQDKTFDKMSKTERQMELKRRNKDLNDQYRDLHENLDKPGDEELEFTDHRVYELWALAKKANMSHEELAEFKMELQHFQRRISKHDYYQDQLSYTEDLLKDDVKQGEFPEKHAEIKQRAQNMEKTVRKYHVHLKDTVEKAINKRHTEL</sequence>
<dbReference type="EMBL" id="NEDP02000249">
    <property type="protein sequence ID" value="OWF56213.1"/>
    <property type="molecule type" value="Genomic_DNA"/>
</dbReference>
<feature type="coiled-coil region" evidence="1">
    <location>
        <begin position="194"/>
        <end position="221"/>
    </location>
</feature>
<evidence type="ECO:0000256" key="2">
    <source>
        <dbReference type="SAM" id="SignalP"/>
    </source>
</evidence>
<dbReference type="InterPro" id="IPR037999">
    <property type="entry name" value="RAP_D3"/>
</dbReference>
<dbReference type="Proteomes" id="UP000242188">
    <property type="component" value="Unassembled WGS sequence"/>
</dbReference>
<accession>A0A210R569</accession>
<dbReference type="Pfam" id="PF06401">
    <property type="entry name" value="Alpha-2-MRAP_C"/>
    <property type="match status" value="1"/>
</dbReference>
<feature type="domain" description="Alpha-2-macroglobulin receptor-associated protein" evidence="3">
    <location>
        <begin position="19"/>
        <end position="109"/>
    </location>
</feature>
<dbReference type="CDD" id="cd14808">
    <property type="entry name" value="RAP_D3"/>
    <property type="match status" value="1"/>
</dbReference>
<dbReference type="PANTHER" id="PTHR16560:SF2">
    <property type="entry name" value="ALPHA-2-MACROGLOBULIN RECEPTOR-ASSOCIATED PROTEIN"/>
    <property type="match status" value="1"/>
</dbReference>
<feature type="domain" description="Alpha-2-macroglobulin RAP C-terminal" evidence="4">
    <location>
        <begin position="127"/>
        <end position="334"/>
    </location>
</feature>
<feature type="signal peptide" evidence="2">
    <location>
        <begin position="1"/>
        <end position="20"/>
    </location>
</feature>
<dbReference type="GO" id="GO:0008201">
    <property type="term" value="F:heparin binding"/>
    <property type="evidence" value="ECO:0007669"/>
    <property type="project" value="InterPro"/>
</dbReference>
<reference evidence="5 6" key="1">
    <citation type="journal article" date="2017" name="Nat. Ecol. Evol.">
        <title>Scallop genome provides insights into evolution of bilaterian karyotype and development.</title>
        <authorList>
            <person name="Wang S."/>
            <person name="Zhang J."/>
            <person name="Jiao W."/>
            <person name="Li J."/>
            <person name="Xun X."/>
            <person name="Sun Y."/>
            <person name="Guo X."/>
            <person name="Huan P."/>
            <person name="Dong B."/>
            <person name="Zhang L."/>
            <person name="Hu X."/>
            <person name="Sun X."/>
            <person name="Wang J."/>
            <person name="Zhao C."/>
            <person name="Wang Y."/>
            <person name="Wang D."/>
            <person name="Huang X."/>
            <person name="Wang R."/>
            <person name="Lv J."/>
            <person name="Li Y."/>
            <person name="Zhang Z."/>
            <person name="Liu B."/>
            <person name="Lu W."/>
            <person name="Hui Y."/>
            <person name="Liang J."/>
            <person name="Zhou Z."/>
            <person name="Hou R."/>
            <person name="Li X."/>
            <person name="Liu Y."/>
            <person name="Li H."/>
            <person name="Ning X."/>
            <person name="Lin Y."/>
            <person name="Zhao L."/>
            <person name="Xing Q."/>
            <person name="Dou J."/>
            <person name="Li Y."/>
            <person name="Mao J."/>
            <person name="Guo H."/>
            <person name="Dou H."/>
            <person name="Li T."/>
            <person name="Mu C."/>
            <person name="Jiang W."/>
            <person name="Fu Q."/>
            <person name="Fu X."/>
            <person name="Miao Y."/>
            <person name="Liu J."/>
            <person name="Yu Q."/>
            <person name="Li R."/>
            <person name="Liao H."/>
            <person name="Li X."/>
            <person name="Kong Y."/>
            <person name="Jiang Z."/>
            <person name="Chourrout D."/>
            <person name="Li R."/>
            <person name="Bao Z."/>
        </authorList>
    </citation>
    <scope>NUCLEOTIDE SEQUENCE [LARGE SCALE GENOMIC DNA]</scope>
    <source>
        <strain evidence="5 6">PY_sf001</strain>
    </source>
</reference>
<dbReference type="SUPFAM" id="SSF47045">
    <property type="entry name" value="RAP domain-like"/>
    <property type="match status" value="3"/>
</dbReference>
<dbReference type="GO" id="GO:0048019">
    <property type="term" value="F:receptor antagonist activity"/>
    <property type="evidence" value="ECO:0007669"/>
    <property type="project" value="InterPro"/>
</dbReference>
<proteinExistence type="predicted"/>
<keyword evidence="5" id="KW-0675">Receptor</keyword>
<dbReference type="InterPro" id="IPR010483">
    <property type="entry name" value="Alpha_2_MRAP_C"/>
</dbReference>
<dbReference type="PANTHER" id="PTHR16560">
    <property type="entry name" value="ALPHA-2-MACROGLOBULIN RECEPTOR-ASSOCIATED PROTEIN"/>
    <property type="match status" value="1"/>
</dbReference>
<name>A0A210R569_MIZYE</name>
<dbReference type="GO" id="GO:0005783">
    <property type="term" value="C:endoplasmic reticulum"/>
    <property type="evidence" value="ECO:0007669"/>
    <property type="project" value="InterPro"/>
</dbReference>
<dbReference type="InterPro" id="IPR036744">
    <property type="entry name" value="RAP_sf"/>
</dbReference>
<organism evidence="5 6">
    <name type="scientific">Mizuhopecten yessoensis</name>
    <name type="common">Japanese scallop</name>
    <name type="synonym">Patinopecten yessoensis</name>
    <dbReference type="NCBI Taxonomy" id="6573"/>
    <lineage>
        <taxon>Eukaryota</taxon>
        <taxon>Metazoa</taxon>
        <taxon>Spiralia</taxon>
        <taxon>Lophotrochozoa</taxon>
        <taxon>Mollusca</taxon>
        <taxon>Bivalvia</taxon>
        <taxon>Autobranchia</taxon>
        <taxon>Pteriomorphia</taxon>
        <taxon>Pectinida</taxon>
        <taxon>Pectinoidea</taxon>
        <taxon>Pectinidae</taxon>
        <taxon>Mizuhopecten</taxon>
    </lineage>
</organism>
<comment type="caution">
    <text evidence="5">The sequence shown here is derived from an EMBL/GenBank/DDBJ whole genome shotgun (WGS) entry which is preliminary data.</text>
</comment>
<feature type="chain" id="PRO_5012058139" evidence="2">
    <location>
        <begin position="21"/>
        <end position="334"/>
    </location>
</feature>
<dbReference type="GO" id="GO:0050750">
    <property type="term" value="F:low-density lipoprotein particle receptor binding"/>
    <property type="evidence" value="ECO:0007669"/>
    <property type="project" value="InterPro"/>
</dbReference>
<keyword evidence="1" id="KW-0175">Coiled coil</keyword>
<dbReference type="AlphaFoldDB" id="A0A210R569"/>
<keyword evidence="2" id="KW-0732">Signal</keyword>
<dbReference type="STRING" id="6573.A0A210R569"/>
<keyword evidence="6" id="KW-1185">Reference proteome</keyword>
<evidence type="ECO:0000313" key="5">
    <source>
        <dbReference type="EMBL" id="OWF56213.1"/>
    </source>
</evidence>
<evidence type="ECO:0000256" key="1">
    <source>
        <dbReference type="SAM" id="Coils"/>
    </source>
</evidence>
<dbReference type="GO" id="GO:0048259">
    <property type="term" value="P:regulation of receptor-mediated endocytosis"/>
    <property type="evidence" value="ECO:0007669"/>
    <property type="project" value="TreeGrafter"/>
</dbReference>
<protein>
    <submittedName>
        <fullName evidence="5">Alpha-2-macroglobulin receptor-associated protein</fullName>
    </submittedName>
</protein>
<dbReference type="Pfam" id="PF06400">
    <property type="entry name" value="Alpha-2-MRAP_N"/>
    <property type="match status" value="1"/>
</dbReference>
<dbReference type="InterPro" id="IPR009066">
    <property type="entry name" value="MG_RAP_rcpt_1"/>
</dbReference>
<dbReference type="InterPro" id="IPR038003">
    <property type="entry name" value="A2-macroglobuin_RAP"/>
</dbReference>
<evidence type="ECO:0000259" key="4">
    <source>
        <dbReference type="Pfam" id="PF06401"/>
    </source>
</evidence>
<evidence type="ECO:0000259" key="3">
    <source>
        <dbReference type="Pfam" id="PF06400"/>
    </source>
</evidence>
<evidence type="ECO:0000313" key="6">
    <source>
        <dbReference type="Proteomes" id="UP000242188"/>
    </source>
</evidence>
<gene>
    <name evidence="5" type="ORF">KP79_PYT00088</name>
</gene>
<dbReference type="Gene3D" id="1.20.81.10">
    <property type="entry name" value="RAP domain"/>
    <property type="match status" value="3"/>
</dbReference>
<dbReference type="OrthoDB" id="5817428at2759"/>